<evidence type="ECO:0000313" key="2">
    <source>
        <dbReference type="Proteomes" id="UP000492821"/>
    </source>
</evidence>
<keyword evidence="2" id="KW-1185">Reference proteome</keyword>
<evidence type="ECO:0000313" key="3">
    <source>
        <dbReference type="WBParaSite" id="Pan_g10969.t1"/>
    </source>
</evidence>
<feature type="region of interest" description="Disordered" evidence="1">
    <location>
        <begin position="46"/>
        <end position="78"/>
    </location>
</feature>
<reference evidence="3" key="2">
    <citation type="submission" date="2020-10" db="UniProtKB">
        <authorList>
            <consortium name="WormBaseParasite"/>
        </authorList>
    </citation>
    <scope>IDENTIFICATION</scope>
</reference>
<protein>
    <submittedName>
        <fullName evidence="3">HMG box domain-containing protein</fullName>
    </submittedName>
</protein>
<accession>A0A7E4ZQA0</accession>
<dbReference type="AlphaFoldDB" id="A0A7E4ZQA0"/>
<evidence type="ECO:0000256" key="1">
    <source>
        <dbReference type="SAM" id="MobiDB-lite"/>
    </source>
</evidence>
<name>A0A7E4ZQA0_PANRE</name>
<dbReference type="Proteomes" id="UP000492821">
    <property type="component" value="Unassembled WGS sequence"/>
</dbReference>
<organism evidence="2 3">
    <name type="scientific">Panagrellus redivivus</name>
    <name type="common">Microworm</name>
    <dbReference type="NCBI Taxonomy" id="6233"/>
    <lineage>
        <taxon>Eukaryota</taxon>
        <taxon>Metazoa</taxon>
        <taxon>Ecdysozoa</taxon>
        <taxon>Nematoda</taxon>
        <taxon>Chromadorea</taxon>
        <taxon>Rhabditida</taxon>
        <taxon>Tylenchina</taxon>
        <taxon>Panagrolaimomorpha</taxon>
        <taxon>Panagrolaimoidea</taxon>
        <taxon>Panagrolaimidae</taxon>
        <taxon>Panagrellus</taxon>
    </lineage>
</organism>
<proteinExistence type="predicted"/>
<reference evidence="2" key="1">
    <citation type="journal article" date="2013" name="Genetics">
        <title>The draft genome and transcriptome of Panagrellus redivivus are shaped by the harsh demands of a free-living lifestyle.</title>
        <authorList>
            <person name="Srinivasan J."/>
            <person name="Dillman A.R."/>
            <person name="Macchietto M.G."/>
            <person name="Heikkinen L."/>
            <person name="Lakso M."/>
            <person name="Fracchia K.M."/>
            <person name="Antoshechkin I."/>
            <person name="Mortazavi A."/>
            <person name="Wong G."/>
            <person name="Sternberg P.W."/>
        </authorList>
    </citation>
    <scope>NUCLEOTIDE SEQUENCE [LARGE SCALE GENOMIC DNA]</scope>
    <source>
        <strain evidence="2">MT8872</strain>
    </source>
</reference>
<sequence>MKGQEALRPFGGNLPTAADYNRRKQTIDVVVSVAFACLAPRSQSTHKMGALTTMPPKRRRSPSSNESSSDSEPELPPAAKKELKELPWFDMRDLIVNLLQTCGPELKKYGATANVAAIIDKYPTLAHFKPLVESPQFPAQWKLLYAKAIRQKNNNLDTTTLIMQNFLDNGSNVHFFEDFPKKPKRAIDYYVAERKQPTDTVSDTARYRQAFTKDPNIQKYRDLAIQDRRRFRDELILFHTVNDYRLTDAQKAYVQKRMKTVDPDEKEKRKKAAAKSKQLTALDWFKKVNADEYEALPVEKREKRLLKAFSKLTPGELSIYEKLAQK</sequence>
<dbReference type="WBParaSite" id="Pan_g10969.t1">
    <property type="protein sequence ID" value="Pan_g10969.t1"/>
    <property type="gene ID" value="Pan_g10969"/>
</dbReference>